<evidence type="ECO:0000259" key="7">
    <source>
        <dbReference type="Pfam" id="PF22725"/>
    </source>
</evidence>
<sequence length="402" mass="43678">MQFSIPPPPLDDPSVLDPLECPPLKWGILGCGRVSNDFCQALKHLPTQTVVACSARSSESAEAFSKKHAIKKYCGSYDEMLQDSEVEIVYVGNVHSFRRSTGEKCLLAGKHVVLEKPFACSVDDANYLISLAKEKDLFIMEGMWTRFFPAVQKARDLALGNESVLGEIASVFSDFNFNAADSEEYPSSFVYQRKLGGGANLLVGPYPIAAATLFFDGRMPEYTKALGQVDEETGVELQSAVVLSFSPTGTEKPLMGNGSDSDSRIIYPKLPGSGVATLSYGFLCETLEETTVVGSKGRMKIESPGHCPTNLTVELKAEGRGQLGKKLSFEYALPSDTEEIIASGGYFYPNSAGFCYEAAAVARCIASGKREAPQFTLEETMLNLKIIEEIRTQLGVKAVDED</sequence>
<evidence type="ECO:0000256" key="1">
    <source>
        <dbReference type="ARBA" id="ARBA00010928"/>
    </source>
</evidence>
<dbReference type="EC" id="1.1.1.179" evidence="3"/>
<dbReference type="Pfam" id="PF01408">
    <property type="entry name" value="GFO_IDH_MocA"/>
    <property type="match status" value="1"/>
</dbReference>
<comment type="catalytic activity">
    <reaction evidence="5">
        <text>D-xylose + NADP(+) = D-xylono-1,5-lactone + NADPH + H(+)</text>
        <dbReference type="Rhea" id="RHEA:22000"/>
        <dbReference type="ChEBI" id="CHEBI:15378"/>
        <dbReference type="ChEBI" id="CHEBI:15867"/>
        <dbReference type="ChEBI" id="CHEBI:53455"/>
        <dbReference type="ChEBI" id="CHEBI:57783"/>
        <dbReference type="ChEBI" id="CHEBI:58349"/>
        <dbReference type="EC" id="1.1.1.179"/>
    </reaction>
</comment>
<dbReference type="InterPro" id="IPR036291">
    <property type="entry name" value="NAD(P)-bd_dom_sf"/>
</dbReference>
<feature type="domain" description="GFO/IDH/MocA-like oxidoreductase" evidence="7">
    <location>
        <begin position="161"/>
        <end position="246"/>
    </location>
</feature>
<dbReference type="GO" id="GO:0047837">
    <property type="term" value="F:D-xylose 1-dehydrogenase (NADP+) activity"/>
    <property type="evidence" value="ECO:0007669"/>
    <property type="project" value="UniProtKB-EC"/>
</dbReference>
<dbReference type="PANTHER" id="PTHR22604:SF105">
    <property type="entry name" value="TRANS-1,2-DIHYDROBENZENE-1,2-DIOL DEHYDROGENASE"/>
    <property type="match status" value="1"/>
</dbReference>
<evidence type="ECO:0000256" key="2">
    <source>
        <dbReference type="ARBA" id="ARBA00023002"/>
    </source>
</evidence>
<dbReference type="Gene3D" id="3.30.360.10">
    <property type="entry name" value="Dihydrodipicolinate Reductase, domain 2"/>
    <property type="match status" value="1"/>
</dbReference>
<evidence type="ECO:0000256" key="4">
    <source>
        <dbReference type="ARBA" id="ARBA00042988"/>
    </source>
</evidence>
<name>A0A7S0YBF2_9STRA</name>
<evidence type="ECO:0000313" key="8">
    <source>
        <dbReference type="EMBL" id="CAD8761051.1"/>
    </source>
</evidence>
<evidence type="ECO:0000259" key="6">
    <source>
        <dbReference type="Pfam" id="PF01408"/>
    </source>
</evidence>
<evidence type="ECO:0000256" key="5">
    <source>
        <dbReference type="ARBA" id="ARBA00049233"/>
    </source>
</evidence>
<dbReference type="AlphaFoldDB" id="A0A7S0YBF2"/>
<evidence type="ECO:0000256" key="3">
    <source>
        <dbReference type="ARBA" id="ARBA00038984"/>
    </source>
</evidence>
<dbReference type="InterPro" id="IPR050984">
    <property type="entry name" value="Gfo/Idh/MocA_domain"/>
</dbReference>
<feature type="domain" description="Gfo/Idh/MocA-like oxidoreductase N-terminal" evidence="6">
    <location>
        <begin position="24"/>
        <end position="141"/>
    </location>
</feature>
<keyword evidence="2" id="KW-0560">Oxidoreductase</keyword>
<dbReference type="Pfam" id="PF22725">
    <property type="entry name" value="GFO_IDH_MocA_C3"/>
    <property type="match status" value="1"/>
</dbReference>
<comment type="similarity">
    <text evidence="1">Belongs to the Gfo/Idh/MocA family.</text>
</comment>
<dbReference type="InterPro" id="IPR000683">
    <property type="entry name" value="Gfo/Idh/MocA-like_OxRdtase_N"/>
</dbReference>
<dbReference type="Gene3D" id="3.40.50.720">
    <property type="entry name" value="NAD(P)-binding Rossmann-like Domain"/>
    <property type="match status" value="1"/>
</dbReference>
<dbReference type="PANTHER" id="PTHR22604">
    <property type="entry name" value="OXIDOREDUCTASES"/>
    <property type="match status" value="1"/>
</dbReference>
<reference evidence="8" key="1">
    <citation type="submission" date="2021-01" db="EMBL/GenBank/DDBJ databases">
        <authorList>
            <person name="Corre E."/>
            <person name="Pelletier E."/>
            <person name="Niang G."/>
            <person name="Scheremetjew M."/>
            <person name="Finn R."/>
            <person name="Kale V."/>
            <person name="Holt S."/>
            <person name="Cochrane G."/>
            <person name="Meng A."/>
            <person name="Brown T."/>
            <person name="Cohen L."/>
        </authorList>
    </citation>
    <scope>NUCLEOTIDE SEQUENCE</scope>
    <source>
        <strain evidence="8">UNC1205</strain>
    </source>
</reference>
<proteinExistence type="inferred from homology"/>
<dbReference type="EMBL" id="HBFL01001522">
    <property type="protein sequence ID" value="CAD8761051.1"/>
    <property type="molecule type" value="Transcribed_RNA"/>
</dbReference>
<protein>
    <recommendedName>
        <fullName evidence="3">D-xylose 1-dehydrogenase (NADP(+), D-xylono-1,5-lactone-forming)</fullName>
        <ecNumber evidence="3">1.1.1.179</ecNumber>
    </recommendedName>
    <alternativeName>
        <fullName evidence="4">D-xylose-NADP dehydrogenase</fullName>
    </alternativeName>
</protein>
<dbReference type="GO" id="GO:0000166">
    <property type="term" value="F:nucleotide binding"/>
    <property type="evidence" value="ECO:0007669"/>
    <property type="project" value="InterPro"/>
</dbReference>
<gene>
    <name evidence="8" type="ORF">PDEL1432_LOCUS1091</name>
</gene>
<dbReference type="InterPro" id="IPR055170">
    <property type="entry name" value="GFO_IDH_MocA-like_dom"/>
</dbReference>
<organism evidence="8">
    <name type="scientific">Pseudo-nitzschia delicatissima</name>
    <dbReference type="NCBI Taxonomy" id="44447"/>
    <lineage>
        <taxon>Eukaryota</taxon>
        <taxon>Sar</taxon>
        <taxon>Stramenopiles</taxon>
        <taxon>Ochrophyta</taxon>
        <taxon>Bacillariophyta</taxon>
        <taxon>Bacillariophyceae</taxon>
        <taxon>Bacillariophycidae</taxon>
        <taxon>Bacillariales</taxon>
        <taxon>Bacillariaceae</taxon>
        <taxon>Pseudo-nitzschia</taxon>
    </lineage>
</organism>
<accession>A0A7S0YBF2</accession>
<dbReference type="SUPFAM" id="SSF51735">
    <property type="entry name" value="NAD(P)-binding Rossmann-fold domains"/>
    <property type="match status" value="1"/>
</dbReference>
<dbReference type="SUPFAM" id="SSF55347">
    <property type="entry name" value="Glyceraldehyde-3-phosphate dehydrogenase-like, C-terminal domain"/>
    <property type="match status" value="1"/>
</dbReference>